<evidence type="ECO:0000256" key="4">
    <source>
        <dbReference type="SAM" id="Phobius"/>
    </source>
</evidence>
<dbReference type="Gene3D" id="3.30.1390.30">
    <property type="entry name" value="Penicillin-binding protein 2a, domain 3"/>
    <property type="match status" value="1"/>
</dbReference>
<keyword evidence="4" id="KW-1133">Transmembrane helix</keyword>
<evidence type="ECO:0000259" key="6">
    <source>
        <dbReference type="Pfam" id="PF03717"/>
    </source>
</evidence>
<dbReference type="Gene3D" id="3.40.710.10">
    <property type="entry name" value="DD-peptidase/beta-lactamase superfamily"/>
    <property type="match status" value="1"/>
</dbReference>
<evidence type="ECO:0000259" key="5">
    <source>
        <dbReference type="Pfam" id="PF00905"/>
    </source>
</evidence>
<feature type="transmembrane region" description="Helical" evidence="4">
    <location>
        <begin position="16"/>
        <end position="38"/>
    </location>
</feature>
<dbReference type="InterPro" id="IPR007887">
    <property type="entry name" value="MecA_N"/>
</dbReference>
<protein>
    <recommendedName>
        <fullName evidence="10">Penicillin-binding protein</fullName>
    </recommendedName>
</protein>
<dbReference type="InterPro" id="IPR032710">
    <property type="entry name" value="NTF2-like_dom_sf"/>
</dbReference>
<dbReference type="Gene3D" id="3.90.1310.10">
    <property type="entry name" value="Penicillin-binding protein 2a (Domain 2)"/>
    <property type="match status" value="1"/>
</dbReference>
<evidence type="ECO:0000256" key="1">
    <source>
        <dbReference type="ARBA" id="ARBA00004162"/>
    </source>
</evidence>
<evidence type="ECO:0000313" key="8">
    <source>
        <dbReference type="EMBL" id="KRN57375.1"/>
    </source>
</evidence>
<dbReference type="Pfam" id="PF00905">
    <property type="entry name" value="Transpeptidase"/>
    <property type="match status" value="1"/>
</dbReference>
<accession>A0A0R2HXB3</accession>
<dbReference type="Gene3D" id="3.10.450.100">
    <property type="entry name" value="NTF2-like, domain 1"/>
    <property type="match status" value="1"/>
</dbReference>
<dbReference type="InterPro" id="IPR005311">
    <property type="entry name" value="PBP_dimer"/>
</dbReference>
<sequence length="677" mass="73646">MVLGESRSQEKKPTKLGLIIGAVVLVVAIIGGTSYYFWSNSHKDENAANDAAKEFTTALKKQNFKKVSQLVSPQSLKAVDYTKESLMDKYTTIFDGIGASNIEIKELKVEPVTKNKEYKMSYTMNVTTSLGELKPEKHEAKLTKAGDDYLVDWDAHLIFSKMEATDKISVTTTTATRGEILDKNGEPLANLKKIPEAGIVPNDLGEGDAKTEAIKTISEKLSVPVETIEKKLGASWVKPELLVPIKVMKAGDTPVIPGVQYTLREMRNYPLNEAAAHLIGYVGEVSAEDIEKNKSLNAGDIIGKSGLEAAKDKELRGKNGGRIVINDKDQNLKAVLQEVDKVEGKTITLTIDSKIQKQAYDQIQGQKGSAVMMNPTDGSLMALVSSPSYDANLMTSGISSAEYDQYANDKNLPFLARYASNYAPGSTFKTITAGIGLDAGITTPDKTHDISGLKWQKDSSWGDYFVTRVSDVPTVNMTQALVYSDNIYFAQEGLAMGKETFEKGLNKFIFGETLDLPIAMDPAQVANKKGLNSDILLADTAYGQGQLLMSPIQQAVSYTPFADNGQIRYPKLLSDQKTAESKQAITDKSATIVKDALIETVNSPQGTAHTLAIPGHQIAAKTGTAELKEKQDTKGDENAFLLAFDADNNNYLLVAMLEGGTSRDVISRMRPVLEGMY</sequence>
<dbReference type="Proteomes" id="UP000051658">
    <property type="component" value="Unassembled WGS sequence"/>
</dbReference>
<dbReference type="Pfam" id="PF03717">
    <property type="entry name" value="PBP_dimer"/>
    <property type="match status" value="1"/>
</dbReference>
<dbReference type="EMBL" id="JQBS01000007">
    <property type="protein sequence ID" value="KRN57375.1"/>
    <property type="molecule type" value="Genomic_DNA"/>
</dbReference>
<reference evidence="8 9" key="1">
    <citation type="journal article" date="2015" name="Genome Announc.">
        <title>Expanding the biotechnology potential of lactobacilli through comparative genomics of 213 strains and associated genera.</title>
        <authorList>
            <person name="Sun Z."/>
            <person name="Harris H.M."/>
            <person name="McCann A."/>
            <person name="Guo C."/>
            <person name="Argimon S."/>
            <person name="Zhang W."/>
            <person name="Yang X."/>
            <person name="Jeffery I.B."/>
            <person name="Cooney J.C."/>
            <person name="Kagawa T.F."/>
            <person name="Liu W."/>
            <person name="Song Y."/>
            <person name="Salvetti E."/>
            <person name="Wrobel A."/>
            <person name="Rasinkangas P."/>
            <person name="Parkhill J."/>
            <person name="Rea M.C."/>
            <person name="O'Sullivan O."/>
            <person name="Ritari J."/>
            <person name="Douillard F.P."/>
            <person name="Paul Ross R."/>
            <person name="Yang R."/>
            <person name="Briner A.E."/>
            <person name="Felis G.E."/>
            <person name="de Vos W.M."/>
            <person name="Barrangou R."/>
            <person name="Klaenhammer T.R."/>
            <person name="Caufield P.W."/>
            <person name="Cui Y."/>
            <person name="Zhang H."/>
            <person name="O'Toole P.W."/>
        </authorList>
    </citation>
    <scope>NUCLEOTIDE SEQUENCE [LARGE SCALE GENOMIC DNA]</scope>
    <source>
        <strain evidence="8 9">DSM 20623</strain>
    </source>
</reference>
<dbReference type="PATRIC" id="fig|1449336.4.peg.364"/>
<dbReference type="GO" id="GO:0071972">
    <property type="term" value="F:peptidoglycan L,D-transpeptidase activity"/>
    <property type="evidence" value="ECO:0007669"/>
    <property type="project" value="TreeGrafter"/>
</dbReference>
<evidence type="ECO:0000256" key="2">
    <source>
        <dbReference type="ARBA" id="ARBA00007171"/>
    </source>
</evidence>
<keyword evidence="4" id="KW-0812">Transmembrane</keyword>
<evidence type="ECO:0000256" key="3">
    <source>
        <dbReference type="ARBA" id="ARBA00023136"/>
    </source>
</evidence>
<feature type="domain" description="Penicillin-binding protein dimerisation" evidence="6">
    <location>
        <begin position="173"/>
        <end position="331"/>
    </location>
</feature>
<comment type="subcellular location">
    <subcellularLocation>
        <location evidence="1">Cell membrane</location>
        <topology evidence="1">Single-pass membrane protein</topology>
    </subcellularLocation>
</comment>
<feature type="domain" description="NTF2-like N-terminal transpeptidase" evidence="7">
    <location>
        <begin position="48"/>
        <end position="166"/>
    </location>
</feature>
<organism evidence="8 9">
    <name type="scientific">Carnobacterium divergens DSM 20623</name>
    <dbReference type="NCBI Taxonomy" id="1449336"/>
    <lineage>
        <taxon>Bacteria</taxon>
        <taxon>Bacillati</taxon>
        <taxon>Bacillota</taxon>
        <taxon>Bacilli</taxon>
        <taxon>Lactobacillales</taxon>
        <taxon>Carnobacteriaceae</taxon>
        <taxon>Carnobacterium</taxon>
    </lineage>
</organism>
<name>A0A0R2HXB3_CARDV</name>
<evidence type="ECO:0000259" key="7">
    <source>
        <dbReference type="Pfam" id="PF05223"/>
    </source>
</evidence>
<evidence type="ECO:0000313" key="9">
    <source>
        <dbReference type="Proteomes" id="UP000051658"/>
    </source>
</evidence>
<dbReference type="eggNOG" id="COG0768">
    <property type="taxonomic scope" value="Bacteria"/>
</dbReference>
<gene>
    <name evidence="8" type="ORF">IV74_GL000357</name>
</gene>
<dbReference type="GO" id="GO:0071555">
    <property type="term" value="P:cell wall organization"/>
    <property type="evidence" value="ECO:0007669"/>
    <property type="project" value="TreeGrafter"/>
</dbReference>
<dbReference type="InterPro" id="IPR001460">
    <property type="entry name" value="PCN-bd_Tpept"/>
</dbReference>
<dbReference type="GO" id="GO:0008658">
    <property type="term" value="F:penicillin binding"/>
    <property type="evidence" value="ECO:0007669"/>
    <property type="project" value="InterPro"/>
</dbReference>
<dbReference type="GO" id="GO:0005886">
    <property type="term" value="C:plasma membrane"/>
    <property type="evidence" value="ECO:0007669"/>
    <property type="project" value="UniProtKB-SubCell"/>
</dbReference>
<dbReference type="SUPFAM" id="SSF56601">
    <property type="entry name" value="beta-lactamase/transpeptidase-like"/>
    <property type="match status" value="1"/>
</dbReference>
<dbReference type="PANTHER" id="PTHR30627">
    <property type="entry name" value="PEPTIDOGLYCAN D,D-TRANSPEPTIDASE"/>
    <property type="match status" value="1"/>
</dbReference>
<dbReference type="PANTHER" id="PTHR30627:SF25">
    <property type="entry name" value="PENICILLIN-BINDING PROTEIN 3"/>
    <property type="match status" value="1"/>
</dbReference>
<dbReference type="InterPro" id="IPR050515">
    <property type="entry name" value="Beta-lactam/transpept"/>
</dbReference>
<dbReference type="SUPFAM" id="SSF56519">
    <property type="entry name" value="Penicillin binding protein dimerisation domain"/>
    <property type="match status" value="1"/>
</dbReference>
<proteinExistence type="inferred from homology"/>
<dbReference type="SUPFAM" id="SSF54427">
    <property type="entry name" value="NTF2-like"/>
    <property type="match status" value="1"/>
</dbReference>
<keyword evidence="9" id="KW-1185">Reference proteome</keyword>
<comment type="similarity">
    <text evidence="2">Belongs to the transpeptidase family.</text>
</comment>
<dbReference type="Pfam" id="PF05223">
    <property type="entry name" value="MecA_N"/>
    <property type="match status" value="1"/>
</dbReference>
<evidence type="ECO:0008006" key="10">
    <source>
        <dbReference type="Google" id="ProtNLM"/>
    </source>
</evidence>
<dbReference type="InterPro" id="IPR012338">
    <property type="entry name" value="Beta-lactam/transpept-like"/>
</dbReference>
<dbReference type="InterPro" id="IPR036138">
    <property type="entry name" value="PBP_dimer_sf"/>
</dbReference>
<comment type="caution">
    <text evidence="8">The sequence shown here is derived from an EMBL/GenBank/DDBJ whole genome shotgun (WGS) entry which is preliminary data.</text>
</comment>
<feature type="domain" description="Penicillin-binding protein transpeptidase" evidence="5">
    <location>
        <begin position="368"/>
        <end position="661"/>
    </location>
</feature>
<dbReference type="GO" id="GO:0046677">
    <property type="term" value="P:response to antibiotic"/>
    <property type="evidence" value="ECO:0007669"/>
    <property type="project" value="InterPro"/>
</dbReference>
<keyword evidence="3 4" id="KW-0472">Membrane</keyword>
<dbReference type="AlphaFoldDB" id="A0A0R2HXB3"/>